<evidence type="ECO:0000313" key="4">
    <source>
        <dbReference type="EMBL" id="KOF14230.1"/>
    </source>
</evidence>
<dbReference type="RefSeq" id="WP_053252165.1">
    <property type="nucleotide sequence ID" value="NZ_LGAP01000029.1"/>
</dbReference>
<dbReference type="InterPro" id="IPR003723">
    <property type="entry name" value="Precorrin-6x_reduct"/>
</dbReference>
<protein>
    <submittedName>
        <fullName evidence="4">Cobalt-precorrin-6X reductase</fullName>
    </submittedName>
</protein>
<evidence type="ECO:0000256" key="3">
    <source>
        <dbReference type="ARBA" id="ARBA00023002"/>
    </source>
</evidence>
<dbReference type="AlphaFoldDB" id="A0A0L8BI55"/>
<name>A0A0L8BI55_ENSAD</name>
<dbReference type="PATRIC" id="fig|106592.7.peg.4449"/>
<comment type="pathway">
    <text evidence="1">Cofactor biosynthesis; adenosylcobalamin biosynthesis.</text>
</comment>
<evidence type="ECO:0000256" key="2">
    <source>
        <dbReference type="ARBA" id="ARBA00022573"/>
    </source>
</evidence>
<reference evidence="5" key="1">
    <citation type="submission" date="2015-07" db="EMBL/GenBank/DDBJ databases">
        <title>Whole genome sequence of an Ensifer adhaerens strain isolated from a cave pool in the Wind Cave National Park.</title>
        <authorList>
            <person name="Eng W.W.H."/>
            <person name="Gan H.M."/>
            <person name="Barton H.A."/>
            <person name="Savka M.A."/>
        </authorList>
    </citation>
    <scope>NUCLEOTIDE SEQUENCE [LARGE SCALE GENOMIC DNA]</scope>
    <source>
        <strain evidence="5">SD006</strain>
    </source>
</reference>
<dbReference type="PANTHER" id="PTHR36925">
    <property type="entry name" value="COBALT-PRECORRIN-6A REDUCTASE"/>
    <property type="match status" value="1"/>
</dbReference>
<dbReference type="EMBL" id="LGAP01000029">
    <property type="protein sequence ID" value="KOF14230.1"/>
    <property type="molecule type" value="Genomic_DNA"/>
</dbReference>
<keyword evidence="3" id="KW-0560">Oxidoreductase</keyword>
<comment type="caution">
    <text evidence="4">The sequence shown here is derived from an EMBL/GenBank/DDBJ whole genome shotgun (WGS) entry which is preliminary data.</text>
</comment>
<accession>A0A0L8BI55</accession>
<keyword evidence="2" id="KW-0169">Cobalamin biosynthesis</keyword>
<dbReference type="UniPathway" id="UPA00148"/>
<dbReference type="Pfam" id="PF02571">
    <property type="entry name" value="CbiJ"/>
    <property type="match status" value="1"/>
</dbReference>
<dbReference type="GO" id="GO:0009236">
    <property type="term" value="P:cobalamin biosynthetic process"/>
    <property type="evidence" value="ECO:0007669"/>
    <property type="project" value="UniProtKB-UniPathway"/>
</dbReference>
<evidence type="ECO:0000313" key="5">
    <source>
        <dbReference type="Proteomes" id="UP000037425"/>
    </source>
</evidence>
<dbReference type="PROSITE" id="PS51014">
    <property type="entry name" value="COBK_CBIJ"/>
    <property type="match status" value="1"/>
</dbReference>
<proteinExistence type="predicted"/>
<gene>
    <name evidence="4" type="ORF">AC244_28195</name>
</gene>
<dbReference type="Proteomes" id="UP000037425">
    <property type="component" value="Unassembled WGS sequence"/>
</dbReference>
<dbReference type="GO" id="GO:0016994">
    <property type="term" value="F:precorrin-6A reductase activity"/>
    <property type="evidence" value="ECO:0007669"/>
    <property type="project" value="InterPro"/>
</dbReference>
<dbReference type="PANTHER" id="PTHR36925:SF1">
    <property type="entry name" value="COBALT-PRECORRIN-6A REDUCTASE"/>
    <property type="match status" value="1"/>
</dbReference>
<sequence length="261" mass="27647">MAGSLFDTSAMEKPRILILGGTTEARELASRLADDTRYDTAISLAGRTADPRPQPVKTRIGGFGGAEGLAAFLSAEQVALVVDATHPFAAQISHNAAAAARAAQVRLLALRRPEWQAEVGDNWTGVGSVAEAVTALGDVPRRVFLAIGRQEAFQFEAAPQHRYVIRSVDPVTPPLKLPDTTAILATGPFAEADEIELLRAHRIDVIVAKNSGGAATYGKIAAARKLGIAVIMVERRKPADVPSVGDCDAALERIDQWLSPA</sequence>
<dbReference type="NCBIfam" id="TIGR00715">
    <property type="entry name" value="precor6x_red"/>
    <property type="match status" value="1"/>
</dbReference>
<dbReference type="OrthoDB" id="5183775at2"/>
<organism evidence="4 5">
    <name type="scientific">Ensifer adhaerens</name>
    <name type="common">Sinorhizobium morelense</name>
    <dbReference type="NCBI Taxonomy" id="106592"/>
    <lineage>
        <taxon>Bacteria</taxon>
        <taxon>Pseudomonadati</taxon>
        <taxon>Pseudomonadota</taxon>
        <taxon>Alphaproteobacteria</taxon>
        <taxon>Hyphomicrobiales</taxon>
        <taxon>Rhizobiaceae</taxon>
        <taxon>Sinorhizobium/Ensifer group</taxon>
        <taxon>Ensifer</taxon>
    </lineage>
</organism>
<dbReference type="NCBIfam" id="NF005968">
    <property type="entry name" value="PRK08057.1-2"/>
    <property type="match status" value="1"/>
</dbReference>
<evidence type="ECO:0000256" key="1">
    <source>
        <dbReference type="ARBA" id="ARBA00004953"/>
    </source>
</evidence>